<dbReference type="Proteomes" id="UP001189429">
    <property type="component" value="Unassembled WGS sequence"/>
</dbReference>
<feature type="non-terminal residue" evidence="1">
    <location>
        <position position="1"/>
    </location>
</feature>
<dbReference type="EMBL" id="CAUYUJ010019413">
    <property type="protein sequence ID" value="CAK0891003.1"/>
    <property type="molecule type" value="Genomic_DNA"/>
</dbReference>
<comment type="caution">
    <text evidence="1">The sequence shown here is derived from an EMBL/GenBank/DDBJ whole genome shotgun (WGS) entry which is preliminary data.</text>
</comment>
<organism evidence="1 2">
    <name type="scientific">Prorocentrum cordatum</name>
    <dbReference type="NCBI Taxonomy" id="2364126"/>
    <lineage>
        <taxon>Eukaryota</taxon>
        <taxon>Sar</taxon>
        <taxon>Alveolata</taxon>
        <taxon>Dinophyceae</taxon>
        <taxon>Prorocentrales</taxon>
        <taxon>Prorocentraceae</taxon>
        <taxon>Prorocentrum</taxon>
    </lineage>
</organism>
<accession>A0ABN9WXL3</accession>
<reference evidence="1" key="1">
    <citation type="submission" date="2023-10" db="EMBL/GenBank/DDBJ databases">
        <authorList>
            <person name="Chen Y."/>
            <person name="Shah S."/>
            <person name="Dougan E. K."/>
            <person name="Thang M."/>
            <person name="Chan C."/>
        </authorList>
    </citation>
    <scope>NUCLEOTIDE SEQUENCE [LARGE SCALE GENOMIC DNA]</scope>
</reference>
<gene>
    <name evidence="1" type="ORF">PCOR1329_LOCUS71063</name>
</gene>
<sequence length="205" mass="21028">ARGVRDWYRLDPRCGEARAGRSSMASPSRAALAALGALAANAPWLMLSASPQGSRAAWGWSTSTIKCMLPEGVLCASDNSTSLGPGEECTAKCESGAEISAVLAVLPIVCPQTGCANVTAGGACTQEAEAQWATQVEVGLSNWWGWCSFGSECATSPTLATEVATRYFIACGDQDAVAGAAPRRSSSMGVAWWPALGAVAVLSGH</sequence>
<name>A0ABN9WXL3_9DINO</name>
<evidence type="ECO:0000313" key="2">
    <source>
        <dbReference type="Proteomes" id="UP001189429"/>
    </source>
</evidence>
<protein>
    <recommendedName>
        <fullName evidence="3">Cellulase</fullName>
    </recommendedName>
</protein>
<proteinExistence type="predicted"/>
<keyword evidence="2" id="KW-1185">Reference proteome</keyword>
<evidence type="ECO:0000313" key="1">
    <source>
        <dbReference type="EMBL" id="CAK0891003.1"/>
    </source>
</evidence>
<evidence type="ECO:0008006" key="3">
    <source>
        <dbReference type="Google" id="ProtNLM"/>
    </source>
</evidence>